<gene>
    <name evidence="3" type="ORF">BXY82_2044</name>
</gene>
<dbReference type="OrthoDB" id="9790710at2"/>
<dbReference type="SUPFAM" id="SSF53756">
    <property type="entry name" value="UDP-Glycosyltransferase/glycogen phosphorylase"/>
    <property type="match status" value="1"/>
</dbReference>
<name>A0A4R7PYD7_9FLAO</name>
<keyword evidence="3" id="KW-0808">Transferase</keyword>
<dbReference type="PANTHER" id="PTHR45947">
    <property type="entry name" value="SULFOQUINOVOSYL TRANSFERASE SQD2"/>
    <property type="match status" value="1"/>
</dbReference>
<dbReference type="PANTHER" id="PTHR45947:SF3">
    <property type="entry name" value="SULFOQUINOVOSYL TRANSFERASE SQD2"/>
    <property type="match status" value="1"/>
</dbReference>
<dbReference type="InterPro" id="IPR001296">
    <property type="entry name" value="Glyco_trans_1"/>
</dbReference>
<sequence>MEKKKIIRITTIPGSMLTLLKGQLKYMSEFYEIIGVSSQDPYLSKLEDQENIRTHAINMTRNISPLKDLKSAYQLYKYLKREKPFLVHTHTPKAGTLGMLAARLAGVPNRLHTVAGLPLLEATGRKRNLLNVVEKITYANATLIIPNSTGLQEIIKKNKFASDNKLKIIGNGSSNGIDTEYFNKANIDINQQENLKTQLNISNDEFVFIYVGRLVADKGINELVHAFNSVSNANKKTKLLLVGIFESNLDPLNTETLKEIEQNNNIIYVEWQSDVRPYFAISNALVFPSYREGFPNVVMQAGAMELACIVTDINGCNEIISHKNNGLIIAPKSKKELQNAMQYLIDNPADLAVFSSNARDNIIAKYKKEIIWDSLLNLYRSLEF</sequence>
<dbReference type="Pfam" id="PF00534">
    <property type="entry name" value="Glycos_transf_1"/>
    <property type="match status" value="1"/>
</dbReference>
<feature type="domain" description="Glycosyltransferase subfamily 4-like N-terminal" evidence="2">
    <location>
        <begin position="31"/>
        <end position="147"/>
    </location>
</feature>
<keyword evidence="4" id="KW-1185">Reference proteome</keyword>
<dbReference type="AlphaFoldDB" id="A0A4R7PYD7"/>
<dbReference type="Pfam" id="PF13477">
    <property type="entry name" value="Glyco_trans_4_2"/>
    <property type="match status" value="1"/>
</dbReference>
<protein>
    <submittedName>
        <fullName evidence="3">Glycosyltransferase involved in cell wall biosynthesis</fullName>
    </submittedName>
</protein>
<dbReference type="Proteomes" id="UP000294689">
    <property type="component" value="Unassembled WGS sequence"/>
</dbReference>
<comment type="caution">
    <text evidence="3">The sequence shown here is derived from an EMBL/GenBank/DDBJ whole genome shotgun (WGS) entry which is preliminary data.</text>
</comment>
<evidence type="ECO:0000313" key="3">
    <source>
        <dbReference type="EMBL" id="TDU40005.1"/>
    </source>
</evidence>
<feature type="domain" description="Glycosyl transferase family 1" evidence="1">
    <location>
        <begin position="192"/>
        <end position="360"/>
    </location>
</feature>
<dbReference type="Gene3D" id="3.40.50.2000">
    <property type="entry name" value="Glycogen Phosphorylase B"/>
    <property type="match status" value="2"/>
</dbReference>
<dbReference type="EMBL" id="SOBW01000008">
    <property type="protein sequence ID" value="TDU40005.1"/>
    <property type="molecule type" value="Genomic_DNA"/>
</dbReference>
<dbReference type="GO" id="GO:0016757">
    <property type="term" value="F:glycosyltransferase activity"/>
    <property type="evidence" value="ECO:0007669"/>
    <property type="project" value="InterPro"/>
</dbReference>
<dbReference type="InterPro" id="IPR050194">
    <property type="entry name" value="Glycosyltransferase_grp1"/>
</dbReference>
<evidence type="ECO:0000259" key="1">
    <source>
        <dbReference type="Pfam" id="PF00534"/>
    </source>
</evidence>
<reference evidence="3 4" key="1">
    <citation type="submission" date="2019-03" db="EMBL/GenBank/DDBJ databases">
        <title>Genomic Encyclopedia of Archaeal and Bacterial Type Strains, Phase II (KMG-II): from individual species to whole genera.</title>
        <authorList>
            <person name="Goeker M."/>
        </authorList>
    </citation>
    <scope>NUCLEOTIDE SEQUENCE [LARGE SCALE GENOMIC DNA]</scope>
    <source>
        <strain evidence="3 4">DSM 28135</strain>
    </source>
</reference>
<evidence type="ECO:0000259" key="2">
    <source>
        <dbReference type="Pfam" id="PF13477"/>
    </source>
</evidence>
<accession>A0A4R7PYD7</accession>
<dbReference type="CDD" id="cd03808">
    <property type="entry name" value="GT4_CapM-like"/>
    <property type="match status" value="1"/>
</dbReference>
<dbReference type="InterPro" id="IPR028098">
    <property type="entry name" value="Glyco_trans_4-like_N"/>
</dbReference>
<organism evidence="3 4">
    <name type="scientific">Gelidibacter sediminis</name>
    <dbReference type="NCBI Taxonomy" id="1608710"/>
    <lineage>
        <taxon>Bacteria</taxon>
        <taxon>Pseudomonadati</taxon>
        <taxon>Bacteroidota</taxon>
        <taxon>Flavobacteriia</taxon>
        <taxon>Flavobacteriales</taxon>
        <taxon>Flavobacteriaceae</taxon>
        <taxon>Gelidibacter</taxon>
    </lineage>
</organism>
<evidence type="ECO:0000313" key="4">
    <source>
        <dbReference type="Proteomes" id="UP000294689"/>
    </source>
</evidence>
<proteinExistence type="predicted"/>